<gene>
    <name evidence="14" type="primary">RPE1</name>
    <name evidence="14" type="ORF">H2201_000675</name>
</gene>
<evidence type="ECO:0000256" key="13">
    <source>
        <dbReference type="PIRNR" id="PIRNR001461"/>
    </source>
</evidence>
<name>A0ABQ9P8W9_9PEZI</name>
<dbReference type="Gene3D" id="3.20.20.70">
    <property type="entry name" value="Aldolase class I"/>
    <property type="match status" value="1"/>
</dbReference>
<evidence type="ECO:0000313" key="15">
    <source>
        <dbReference type="Proteomes" id="UP001172684"/>
    </source>
</evidence>
<dbReference type="SUPFAM" id="SSF51366">
    <property type="entry name" value="Ribulose-phoshate binding barrel"/>
    <property type="match status" value="1"/>
</dbReference>
<evidence type="ECO:0000256" key="12">
    <source>
        <dbReference type="ARBA" id="ARBA00023285"/>
    </source>
</evidence>
<keyword evidence="13" id="KW-0119">Carbohydrate metabolism</keyword>
<keyword evidence="10" id="KW-0479">Metal-binding</keyword>
<dbReference type="InterPro" id="IPR011060">
    <property type="entry name" value="RibuloseP-bd_barrel"/>
</dbReference>
<evidence type="ECO:0000256" key="4">
    <source>
        <dbReference type="ARBA" id="ARBA00001947"/>
    </source>
</evidence>
<comment type="cofactor">
    <cofactor evidence="3">
        <name>Co(2+)</name>
        <dbReference type="ChEBI" id="CHEBI:48828"/>
    </cofactor>
</comment>
<reference evidence="14" key="1">
    <citation type="submission" date="2022-10" db="EMBL/GenBank/DDBJ databases">
        <title>Culturing micro-colonial fungi from biological soil crusts in the Mojave desert and describing Neophaeococcomyces mojavensis, and introducing the new genera and species Taxawa tesnikishii.</title>
        <authorList>
            <person name="Kurbessoian T."/>
            <person name="Stajich J.E."/>
        </authorList>
    </citation>
    <scope>NUCLEOTIDE SEQUENCE</scope>
    <source>
        <strain evidence="14">TK_1</strain>
    </source>
</reference>
<evidence type="ECO:0000256" key="2">
    <source>
        <dbReference type="ARBA" id="ARBA00001936"/>
    </source>
</evidence>
<dbReference type="Pfam" id="PF00834">
    <property type="entry name" value="Ribul_P_3_epim"/>
    <property type="match status" value="1"/>
</dbReference>
<dbReference type="InterPro" id="IPR026019">
    <property type="entry name" value="Ribul_P_3_epim"/>
</dbReference>
<dbReference type="InterPro" id="IPR013785">
    <property type="entry name" value="Aldolase_TIM"/>
</dbReference>
<protein>
    <recommendedName>
        <fullName evidence="9 13">Ribulose-phosphate 3-epimerase</fullName>
        <ecNumber evidence="8 13">5.1.3.1</ecNumber>
    </recommendedName>
</protein>
<comment type="cofactor">
    <cofactor evidence="2">
        <name>Mn(2+)</name>
        <dbReference type="ChEBI" id="CHEBI:29035"/>
    </cofactor>
</comment>
<comment type="caution">
    <text evidence="14">The sequence shown here is derived from an EMBL/GenBank/DDBJ whole genome shotgun (WGS) entry which is preliminary data.</text>
</comment>
<dbReference type="Proteomes" id="UP001172684">
    <property type="component" value="Unassembled WGS sequence"/>
</dbReference>
<evidence type="ECO:0000256" key="10">
    <source>
        <dbReference type="ARBA" id="ARBA00022723"/>
    </source>
</evidence>
<dbReference type="GO" id="GO:0004750">
    <property type="term" value="F:D-ribulose-phosphate 3-epimerase activity"/>
    <property type="evidence" value="ECO:0007669"/>
    <property type="project" value="UniProtKB-EC"/>
</dbReference>
<proteinExistence type="inferred from homology"/>
<dbReference type="InterPro" id="IPR000056">
    <property type="entry name" value="Ribul_P_3_epim-like"/>
</dbReference>
<comment type="catalytic activity">
    <reaction evidence="1 13">
        <text>D-ribulose 5-phosphate = D-xylulose 5-phosphate</text>
        <dbReference type="Rhea" id="RHEA:13677"/>
        <dbReference type="ChEBI" id="CHEBI:57737"/>
        <dbReference type="ChEBI" id="CHEBI:58121"/>
        <dbReference type="EC" id="5.1.3.1"/>
    </reaction>
</comment>
<dbReference type="PROSITE" id="PS01086">
    <property type="entry name" value="RIBUL_P_3_EPIMER_2"/>
    <property type="match status" value="1"/>
</dbReference>
<dbReference type="PANTHER" id="PTHR11749">
    <property type="entry name" value="RIBULOSE-5-PHOSPHATE-3-EPIMERASE"/>
    <property type="match status" value="1"/>
</dbReference>
<evidence type="ECO:0000256" key="5">
    <source>
        <dbReference type="ARBA" id="ARBA00001954"/>
    </source>
</evidence>
<evidence type="ECO:0000256" key="7">
    <source>
        <dbReference type="ARBA" id="ARBA00009541"/>
    </source>
</evidence>
<evidence type="ECO:0000256" key="11">
    <source>
        <dbReference type="ARBA" id="ARBA00023235"/>
    </source>
</evidence>
<comment type="cofactor">
    <cofactor evidence="4">
        <name>Zn(2+)</name>
        <dbReference type="ChEBI" id="CHEBI:29105"/>
    </cofactor>
</comment>
<evidence type="ECO:0000256" key="8">
    <source>
        <dbReference type="ARBA" id="ARBA00013188"/>
    </source>
</evidence>
<evidence type="ECO:0000256" key="6">
    <source>
        <dbReference type="ARBA" id="ARBA00005016"/>
    </source>
</evidence>
<organism evidence="14 15">
    <name type="scientific">Coniosporium apollinis</name>
    <dbReference type="NCBI Taxonomy" id="61459"/>
    <lineage>
        <taxon>Eukaryota</taxon>
        <taxon>Fungi</taxon>
        <taxon>Dikarya</taxon>
        <taxon>Ascomycota</taxon>
        <taxon>Pezizomycotina</taxon>
        <taxon>Dothideomycetes</taxon>
        <taxon>Dothideomycetes incertae sedis</taxon>
        <taxon>Coniosporium</taxon>
    </lineage>
</organism>
<evidence type="ECO:0000256" key="1">
    <source>
        <dbReference type="ARBA" id="ARBA00001782"/>
    </source>
</evidence>
<dbReference type="EC" id="5.1.3.1" evidence="8 13"/>
<dbReference type="EMBL" id="JAPDRL010000003">
    <property type="protein sequence ID" value="KAJ9669323.1"/>
    <property type="molecule type" value="Genomic_DNA"/>
</dbReference>
<keyword evidence="12" id="KW-0170">Cobalt</keyword>
<evidence type="ECO:0000256" key="3">
    <source>
        <dbReference type="ARBA" id="ARBA00001941"/>
    </source>
</evidence>
<dbReference type="PIRSF" id="PIRSF001461">
    <property type="entry name" value="RPE"/>
    <property type="match status" value="1"/>
</dbReference>
<dbReference type="HAMAP" id="MF_02227">
    <property type="entry name" value="RPE"/>
    <property type="match status" value="1"/>
</dbReference>
<dbReference type="CDD" id="cd00429">
    <property type="entry name" value="RPE"/>
    <property type="match status" value="1"/>
</dbReference>
<comment type="cofactor">
    <cofactor evidence="5">
        <name>Fe(2+)</name>
        <dbReference type="ChEBI" id="CHEBI:29033"/>
    </cofactor>
</comment>
<keyword evidence="15" id="KW-1185">Reference proteome</keyword>
<accession>A0ABQ9P8W9</accession>
<comment type="pathway">
    <text evidence="6">Carbohydrate degradation; pentose phosphate pathway; D-xylulose 5-phosphate from D-ribulose 5-phosphate (non-oxidative stage): step 1/1.</text>
</comment>
<sequence>MSPTPIIAPSILSADFAALGKACSDTMSQGADWLHIDIMDGHFVPNMTFGAPVVTMIRPHVEKPSSAFGRGTFDCHMMIAEPHRWVKEFKKAGCDLYCFHYEAALQSTAADSPSGQTEEKTSPAKLIRFIHEQGLRAGIAVKPKTPVDVLYPILDSENKEEVPDMVLVMTVEPGFGGQSFMADMMPKVKELREKYPEMNIEVDGGLSKKTIDQAADAGANVIVAGSAVFGAKDPSEVITKLREAVEKRR</sequence>
<evidence type="ECO:0000313" key="14">
    <source>
        <dbReference type="EMBL" id="KAJ9669323.1"/>
    </source>
</evidence>
<dbReference type="NCBIfam" id="NF004076">
    <property type="entry name" value="PRK05581.1-4"/>
    <property type="match status" value="1"/>
</dbReference>
<dbReference type="PROSITE" id="PS01085">
    <property type="entry name" value="RIBUL_P_3_EPIMER_1"/>
    <property type="match status" value="1"/>
</dbReference>
<comment type="similarity">
    <text evidence="7 13">Belongs to the ribulose-phosphate 3-epimerase family.</text>
</comment>
<keyword evidence="11 13" id="KW-0413">Isomerase</keyword>
<evidence type="ECO:0000256" key="9">
    <source>
        <dbReference type="ARBA" id="ARBA00013920"/>
    </source>
</evidence>